<dbReference type="CDD" id="cd01335">
    <property type="entry name" value="Radical_SAM"/>
    <property type="match status" value="1"/>
</dbReference>
<dbReference type="PROSITE" id="PS51332">
    <property type="entry name" value="B12_BINDING"/>
    <property type="match status" value="1"/>
</dbReference>
<dbReference type="InterPro" id="IPR023404">
    <property type="entry name" value="rSAM_horseshoe"/>
</dbReference>
<gene>
    <name evidence="8" type="ORF">FHU34_114408</name>
</gene>
<dbReference type="SFLD" id="SFLDG01082">
    <property type="entry name" value="B12-binding_domain_containing"/>
    <property type="match status" value="2"/>
</dbReference>
<evidence type="ECO:0000256" key="1">
    <source>
        <dbReference type="ARBA" id="ARBA00001966"/>
    </source>
</evidence>
<protein>
    <submittedName>
        <fullName evidence="8">Radical SAM superfamily enzyme YgiQ (UPF0313 family)</fullName>
    </submittedName>
</protein>
<reference evidence="8 9" key="1">
    <citation type="submission" date="2019-06" db="EMBL/GenBank/DDBJ databases">
        <title>Sequencing the genomes of 1000 actinobacteria strains.</title>
        <authorList>
            <person name="Klenk H.-P."/>
        </authorList>
    </citation>
    <scope>NUCLEOTIDE SEQUENCE [LARGE SCALE GENOMIC DNA]</scope>
    <source>
        <strain evidence="8 9">DSM 45885</strain>
    </source>
</reference>
<dbReference type="InterPro" id="IPR051198">
    <property type="entry name" value="BchE-like"/>
</dbReference>
<dbReference type="Pfam" id="PF04055">
    <property type="entry name" value="Radical_SAM"/>
    <property type="match status" value="1"/>
</dbReference>
<dbReference type="NCBIfam" id="NF033712">
    <property type="entry name" value="B12_rSAM_KedN5"/>
    <property type="match status" value="1"/>
</dbReference>
<sequence>MQTLDPDTEVTFSSRISVAVVQQSVWAVDFESMPLAAGYLVSALRADSAMNSYVDAVIHNFTGVATARDIALKILSEGPPDILAFSVLGWNYRTFASVSETLKQVSPLSWVVFGGNHVSNQGERVLSTIPSVDVVVNGEGESTFCDLVRARLSGRTTDGLAGIAGISFRRSGSVVTTPPRERLTELDEIPSPILSGAVAMTNDSGRFRYDVAIMETNRGCPYKCSFCYWGGAVGQRIRSFSRPRLRAELELIGQHQVETVVLCDANFGMLPGDKDFIEDFVEVKENYGYPKSLEASWAKNKSRIFRQIVEIMSRERVSSSFTIALQTLNVNALRQMNRHNMQLNQWEELVDWLRSQGLDCYAELICGAPGETLDTFTQGYDHLARKVQRIAVYPLMLLPNTTYHEKRSEYGFITSRGADDDFEYVLAHHTAGFDELRRMGQFVFWARLIAESSVFRYLWKPLRLLDVRQSVVLSDLARWCEGDDLPISMVLARLARKPQTAVELSEALTVFFRDEQGKEMLHRWWCESMQSKIPSIFHRFLDDVIRLDLLTLPRLGFTDESGHRVEQATFSYPLADLLLQDAVNLEVPPVPRITIVSIHFREGLDQYLFNHEEAVRFFGKPTEDFGCAT</sequence>
<evidence type="ECO:0000259" key="7">
    <source>
        <dbReference type="PROSITE" id="PS51918"/>
    </source>
</evidence>
<dbReference type="GO" id="GO:0003824">
    <property type="term" value="F:catalytic activity"/>
    <property type="evidence" value="ECO:0007669"/>
    <property type="project" value="InterPro"/>
</dbReference>
<dbReference type="InterPro" id="IPR058240">
    <property type="entry name" value="rSAM_sf"/>
</dbReference>
<accession>A0A561W5C0</accession>
<keyword evidence="4" id="KW-0408">Iron</keyword>
<dbReference type="SMART" id="SM00729">
    <property type="entry name" value="Elp3"/>
    <property type="match status" value="1"/>
</dbReference>
<dbReference type="CDD" id="cd02068">
    <property type="entry name" value="radical_SAM_B12_BD"/>
    <property type="match status" value="1"/>
</dbReference>
<dbReference type="SFLD" id="SFLDF00436">
    <property type="entry name" value="pactamycin_C-methyltransferase"/>
    <property type="match status" value="1"/>
</dbReference>
<dbReference type="SFLD" id="SFLDS00029">
    <property type="entry name" value="Radical_SAM"/>
    <property type="match status" value="2"/>
</dbReference>
<dbReference type="InterPro" id="IPR006158">
    <property type="entry name" value="Cobalamin-bd"/>
</dbReference>
<keyword evidence="3" id="KW-0479">Metal-binding</keyword>
<dbReference type="PROSITE" id="PS51918">
    <property type="entry name" value="RADICAL_SAM"/>
    <property type="match status" value="1"/>
</dbReference>
<keyword evidence="2" id="KW-0949">S-adenosyl-L-methionine</keyword>
<dbReference type="GO" id="GO:0051536">
    <property type="term" value="F:iron-sulfur cluster binding"/>
    <property type="evidence" value="ECO:0007669"/>
    <property type="project" value="UniProtKB-KW"/>
</dbReference>
<dbReference type="RefSeq" id="WP_145783494.1">
    <property type="nucleotide sequence ID" value="NZ_VIWZ01000001.1"/>
</dbReference>
<dbReference type="SUPFAM" id="SSF102114">
    <property type="entry name" value="Radical SAM enzymes"/>
    <property type="match status" value="1"/>
</dbReference>
<dbReference type="Proteomes" id="UP000317685">
    <property type="component" value="Unassembled WGS sequence"/>
</dbReference>
<dbReference type="SFLD" id="SFLDF00317">
    <property type="entry name" value="thioacetal_methlytransferase"/>
    <property type="match status" value="1"/>
</dbReference>
<dbReference type="GO" id="GO:0031419">
    <property type="term" value="F:cobalamin binding"/>
    <property type="evidence" value="ECO:0007669"/>
    <property type="project" value="InterPro"/>
</dbReference>
<dbReference type="GO" id="GO:0046872">
    <property type="term" value="F:metal ion binding"/>
    <property type="evidence" value="ECO:0007669"/>
    <property type="project" value="UniProtKB-KW"/>
</dbReference>
<evidence type="ECO:0000256" key="2">
    <source>
        <dbReference type="ARBA" id="ARBA00022691"/>
    </source>
</evidence>
<name>A0A561W5C0_9ACTN</name>
<evidence type="ECO:0000256" key="5">
    <source>
        <dbReference type="ARBA" id="ARBA00023014"/>
    </source>
</evidence>
<dbReference type="InterPro" id="IPR007197">
    <property type="entry name" value="rSAM"/>
</dbReference>
<dbReference type="GeneID" id="300129892"/>
<dbReference type="Pfam" id="PF02310">
    <property type="entry name" value="B12-binding"/>
    <property type="match status" value="1"/>
</dbReference>
<feature type="domain" description="Radical SAM core" evidence="7">
    <location>
        <begin position="203"/>
        <end position="434"/>
    </location>
</feature>
<evidence type="ECO:0000256" key="3">
    <source>
        <dbReference type="ARBA" id="ARBA00022723"/>
    </source>
</evidence>
<dbReference type="AlphaFoldDB" id="A0A561W5C0"/>
<dbReference type="Gene3D" id="3.80.30.20">
    <property type="entry name" value="tm_1862 like domain"/>
    <property type="match status" value="1"/>
</dbReference>
<dbReference type="PANTHER" id="PTHR43409:SF16">
    <property type="entry name" value="SLR0320 PROTEIN"/>
    <property type="match status" value="1"/>
</dbReference>
<dbReference type="InterPro" id="IPR034466">
    <property type="entry name" value="Methyltransferase_Class_B"/>
</dbReference>
<proteinExistence type="predicted"/>
<evidence type="ECO:0000313" key="9">
    <source>
        <dbReference type="Proteomes" id="UP000317685"/>
    </source>
</evidence>
<dbReference type="PANTHER" id="PTHR43409">
    <property type="entry name" value="ANAEROBIC MAGNESIUM-PROTOPORPHYRIN IX MONOMETHYL ESTER CYCLASE-RELATED"/>
    <property type="match status" value="1"/>
</dbReference>
<dbReference type="GO" id="GO:0005829">
    <property type="term" value="C:cytosol"/>
    <property type="evidence" value="ECO:0007669"/>
    <property type="project" value="TreeGrafter"/>
</dbReference>
<dbReference type="Gene3D" id="3.40.50.280">
    <property type="entry name" value="Cobalamin-binding domain"/>
    <property type="match status" value="1"/>
</dbReference>
<organism evidence="8 9">
    <name type="scientific">Micromonospora taraxaci</name>
    <dbReference type="NCBI Taxonomy" id="1316803"/>
    <lineage>
        <taxon>Bacteria</taxon>
        <taxon>Bacillati</taxon>
        <taxon>Actinomycetota</taxon>
        <taxon>Actinomycetes</taxon>
        <taxon>Micromonosporales</taxon>
        <taxon>Micromonosporaceae</taxon>
        <taxon>Micromonospora</taxon>
    </lineage>
</organism>
<comment type="cofactor">
    <cofactor evidence="1">
        <name>[4Fe-4S] cluster</name>
        <dbReference type="ChEBI" id="CHEBI:49883"/>
    </cofactor>
</comment>
<keyword evidence="5" id="KW-0411">Iron-sulfur</keyword>
<dbReference type="SFLD" id="SFLDG01123">
    <property type="entry name" value="methyltransferase_(Class_B)"/>
    <property type="match status" value="2"/>
</dbReference>
<dbReference type="EMBL" id="VIWZ01000001">
    <property type="protein sequence ID" value="TWG19033.1"/>
    <property type="molecule type" value="Genomic_DNA"/>
</dbReference>
<dbReference type="OrthoDB" id="5298546at2"/>
<evidence type="ECO:0000256" key="4">
    <source>
        <dbReference type="ARBA" id="ARBA00023004"/>
    </source>
</evidence>
<keyword evidence="9" id="KW-1185">Reference proteome</keyword>
<evidence type="ECO:0000313" key="8">
    <source>
        <dbReference type="EMBL" id="TWG19033.1"/>
    </source>
</evidence>
<dbReference type="InterPro" id="IPR006638">
    <property type="entry name" value="Elp3/MiaA/NifB-like_rSAM"/>
</dbReference>
<evidence type="ECO:0000259" key="6">
    <source>
        <dbReference type="PROSITE" id="PS51332"/>
    </source>
</evidence>
<feature type="domain" description="B12-binding" evidence="6">
    <location>
        <begin position="13"/>
        <end position="158"/>
    </location>
</feature>
<comment type="caution">
    <text evidence="8">The sequence shown here is derived from an EMBL/GenBank/DDBJ whole genome shotgun (WGS) entry which is preliminary data.</text>
</comment>